<dbReference type="RefSeq" id="WP_287623527.1">
    <property type="nucleotide sequence ID" value="NZ_JBBNFG020000028.1"/>
</dbReference>
<dbReference type="InterPro" id="IPR006640">
    <property type="entry name" value="SprT-like_domain"/>
</dbReference>
<evidence type="ECO:0000259" key="1">
    <source>
        <dbReference type="Pfam" id="PF10263"/>
    </source>
</evidence>
<feature type="domain" description="SprT-like" evidence="1">
    <location>
        <begin position="10"/>
        <end position="114"/>
    </location>
</feature>
<proteinExistence type="predicted"/>
<keyword evidence="3" id="KW-1185">Reference proteome</keyword>
<name>A0ABV1G0H3_9BACT</name>
<dbReference type="Pfam" id="PF10263">
    <property type="entry name" value="SprT-like"/>
    <property type="match status" value="1"/>
</dbReference>
<evidence type="ECO:0000313" key="3">
    <source>
        <dbReference type="Proteomes" id="UP001465717"/>
    </source>
</evidence>
<dbReference type="EMBL" id="JBBNGE010000044">
    <property type="protein sequence ID" value="MEQ2508896.1"/>
    <property type="molecule type" value="Genomic_DNA"/>
</dbReference>
<comment type="caution">
    <text evidence="2">The sequence shown here is derived from an EMBL/GenBank/DDBJ whole genome shotgun (WGS) entry which is preliminary data.</text>
</comment>
<sequence length="123" mass="14448">MIADLNNVPRIFRELNKDAFSRKLSCPSFEIIHSSNTFGEFRYRRDGKKVVRPIIKVTDSYDFTEDEMKDIICHEMIHYLLAVEGKDMKCTHGNDFKLMMDSINSTHGFHISITKNKKEFKKL</sequence>
<organism evidence="2 3">
    <name type="scientific">Segatella sinensis</name>
    <dbReference type="NCBI Taxonomy" id="3085167"/>
    <lineage>
        <taxon>Bacteria</taxon>
        <taxon>Pseudomonadati</taxon>
        <taxon>Bacteroidota</taxon>
        <taxon>Bacteroidia</taxon>
        <taxon>Bacteroidales</taxon>
        <taxon>Prevotellaceae</taxon>
        <taxon>Segatella</taxon>
    </lineage>
</organism>
<protein>
    <submittedName>
        <fullName evidence="2">SprT-like domain-containing protein</fullName>
    </submittedName>
</protein>
<accession>A0ABV1G0H3</accession>
<reference evidence="2 3" key="1">
    <citation type="submission" date="2024-04" db="EMBL/GenBank/DDBJ databases">
        <title>Human intestinal bacterial collection.</title>
        <authorList>
            <person name="Pauvert C."/>
            <person name="Hitch T.C.A."/>
            <person name="Clavel T."/>
        </authorList>
    </citation>
    <scope>NUCLEOTIDE SEQUENCE [LARGE SCALE GENOMIC DNA]</scope>
    <source>
        <strain evidence="2 3">CLA-AA-H174</strain>
    </source>
</reference>
<gene>
    <name evidence="2" type="ORF">AAAT87_11505</name>
</gene>
<dbReference type="Proteomes" id="UP001465717">
    <property type="component" value="Unassembled WGS sequence"/>
</dbReference>
<evidence type="ECO:0000313" key="2">
    <source>
        <dbReference type="EMBL" id="MEQ2508896.1"/>
    </source>
</evidence>